<evidence type="ECO:0000313" key="2">
    <source>
        <dbReference type="EMBL" id="ARN73013.1"/>
    </source>
</evidence>
<dbReference type="InterPro" id="IPR036046">
    <property type="entry name" value="Acylphosphatase-like_dom_sf"/>
</dbReference>
<sequence length="139" mass="15990">MFLVRLVYASRKSPDFNESDIEQLLASARKHNLANHVTGLLCFNRKYFLQCLEGSRARVNATYHNILNDPRHNDIVMLDYREVDSRKFDAWSMGYMPESSLTTPLNLRYSGTPEFDPYDMSGESAYQMMLELGATVPVI</sequence>
<name>A0A1X9NG81_9GAMM</name>
<dbReference type="EMBL" id="CP019343">
    <property type="protein sequence ID" value="ARN73013.1"/>
    <property type="molecule type" value="Genomic_DNA"/>
</dbReference>
<dbReference type="PROSITE" id="PS50925">
    <property type="entry name" value="BLUF"/>
    <property type="match status" value="1"/>
</dbReference>
<dbReference type="GO" id="GO:0009882">
    <property type="term" value="F:blue light photoreceptor activity"/>
    <property type="evidence" value="ECO:0007669"/>
    <property type="project" value="InterPro"/>
</dbReference>
<dbReference type="Gene3D" id="3.30.70.100">
    <property type="match status" value="1"/>
</dbReference>
<dbReference type="OrthoDB" id="557705at2"/>
<feature type="domain" description="BLUF" evidence="1">
    <location>
        <begin position="3"/>
        <end position="94"/>
    </location>
</feature>
<protein>
    <submittedName>
        <fullName evidence="2">Blue light sensor protein</fullName>
    </submittedName>
</protein>
<reference evidence="2 3" key="1">
    <citation type="submission" date="2016-11" db="EMBL/GenBank/DDBJ databases">
        <title>Trade-off between light-utilization and light-protection in marine flavobacteria.</title>
        <authorList>
            <person name="Kumagai Y."/>
        </authorList>
    </citation>
    <scope>NUCLEOTIDE SEQUENCE [LARGE SCALE GENOMIC DNA]</scope>
    <source>
        <strain evidence="2 3">NBRC 107125</strain>
    </source>
</reference>
<dbReference type="AlphaFoldDB" id="A0A1X9NG81"/>
<dbReference type="RefSeq" id="WP_085757107.1">
    <property type="nucleotide sequence ID" value="NZ_CP019343.1"/>
</dbReference>
<evidence type="ECO:0000259" key="1">
    <source>
        <dbReference type="PROSITE" id="PS50925"/>
    </source>
</evidence>
<dbReference type="SMART" id="SM01034">
    <property type="entry name" value="BLUF"/>
    <property type="match status" value="1"/>
</dbReference>
<dbReference type="SUPFAM" id="SSF54975">
    <property type="entry name" value="Acylphosphatase/BLUF domain-like"/>
    <property type="match status" value="1"/>
</dbReference>
<dbReference type="GO" id="GO:0071949">
    <property type="term" value="F:FAD binding"/>
    <property type="evidence" value="ECO:0007669"/>
    <property type="project" value="InterPro"/>
</dbReference>
<keyword evidence="3" id="KW-1185">Reference proteome</keyword>
<dbReference type="InterPro" id="IPR007024">
    <property type="entry name" value="BLUF_domain"/>
</dbReference>
<dbReference type="Pfam" id="PF04940">
    <property type="entry name" value="BLUF"/>
    <property type="match status" value="1"/>
</dbReference>
<organism evidence="2 3">
    <name type="scientific">Oceanicoccus sagamiensis</name>
    <dbReference type="NCBI Taxonomy" id="716816"/>
    <lineage>
        <taxon>Bacteria</taxon>
        <taxon>Pseudomonadati</taxon>
        <taxon>Pseudomonadota</taxon>
        <taxon>Gammaproteobacteria</taxon>
        <taxon>Cellvibrionales</taxon>
        <taxon>Spongiibacteraceae</taxon>
        <taxon>Oceanicoccus</taxon>
    </lineage>
</organism>
<dbReference type="KEGG" id="osg:BST96_02160"/>
<proteinExistence type="predicted"/>
<dbReference type="STRING" id="716816.BST96_02160"/>
<evidence type="ECO:0000313" key="3">
    <source>
        <dbReference type="Proteomes" id="UP000193450"/>
    </source>
</evidence>
<dbReference type="Proteomes" id="UP000193450">
    <property type="component" value="Chromosome"/>
</dbReference>
<accession>A0A1X9NG81</accession>
<gene>
    <name evidence="2" type="ORF">BST96_02160</name>
</gene>